<proteinExistence type="inferred from homology"/>
<evidence type="ECO:0000313" key="7">
    <source>
        <dbReference type="Proteomes" id="UP000676776"/>
    </source>
</evidence>
<dbReference type="Gene3D" id="3.30.1330.30">
    <property type="match status" value="1"/>
</dbReference>
<dbReference type="InterPro" id="IPR051259">
    <property type="entry name" value="rRNA_Methyltransferase"/>
</dbReference>
<name>A0ABS3SZ83_9FLAO</name>
<protein>
    <submittedName>
        <fullName evidence="6">RNA methyltransferase</fullName>
    </submittedName>
</protein>
<evidence type="ECO:0000259" key="5">
    <source>
        <dbReference type="Pfam" id="PF22435"/>
    </source>
</evidence>
<dbReference type="InterPro" id="IPR029064">
    <property type="entry name" value="Ribosomal_eL30-like_sf"/>
</dbReference>
<dbReference type="InterPro" id="IPR029026">
    <property type="entry name" value="tRNA_m1G_MTases_N"/>
</dbReference>
<dbReference type="PANTHER" id="PTHR43191:SF2">
    <property type="entry name" value="RRNA METHYLTRANSFERASE 3, MITOCHONDRIAL"/>
    <property type="match status" value="1"/>
</dbReference>
<dbReference type="InterPro" id="IPR053888">
    <property type="entry name" value="MRM3-like_sub_bind"/>
</dbReference>
<dbReference type="PANTHER" id="PTHR43191">
    <property type="entry name" value="RRNA METHYLTRANSFERASE 3"/>
    <property type="match status" value="1"/>
</dbReference>
<dbReference type="Proteomes" id="UP000676776">
    <property type="component" value="Unassembled WGS sequence"/>
</dbReference>
<evidence type="ECO:0000313" key="6">
    <source>
        <dbReference type="EMBL" id="MBO3115805.1"/>
    </source>
</evidence>
<sequence>MLSKNQIKLIRSLSQKKYRQELGLFTVEGVKGINEFLNSNYVLFSLFSTEAIFDAILKDYHELTEAELKKISALKTPNKALAVFRIPEATEPPSEGLIVALDDVRDPGNLGTIIRLCDWYGVDHIICSENTVDCYNSKVVQASMGSLTRVNLHYLPLKSYLESNSLPVFGTYMNGESVYESALPSEGIIVFGNEANGISGEFETIVTQKLTIPQFGKQQKTESLNVANAAAILLSEFRRRVIER</sequence>
<dbReference type="InterPro" id="IPR029028">
    <property type="entry name" value="Alpha/beta_knot_MTases"/>
</dbReference>
<keyword evidence="7" id="KW-1185">Reference proteome</keyword>
<comment type="caution">
    <text evidence="6">The sequence shown here is derived from an EMBL/GenBank/DDBJ whole genome shotgun (WGS) entry which is preliminary data.</text>
</comment>
<evidence type="ECO:0000256" key="3">
    <source>
        <dbReference type="ARBA" id="ARBA00022679"/>
    </source>
</evidence>
<evidence type="ECO:0000256" key="1">
    <source>
        <dbReference type="ARBA" id="ARBA00007228"/>
    </source>
</evidence>
<evidence type="ECO:0000259" key="4">
    <source>
        <dbReference type="Pfam" id="PF00588"/>
    </source>
</evidence>
<accession>A0ABS3SZ83</accession>
<feature type="domain" description="MRM3-like substrate binding" evidence="5">
    <location>
        <begin position="5"/>
        <end position="82"/>
    </location>
</feature>
<dbReference type="Pfam" id="PF22435">
    <property type="entry name" value="MRM3-like_sub_bind"/>
    <property type="match status" value="1"/>
</dbReference>
<comment type="similarity">
    <text evidence="1">Belongs to the class IV-like SAM-binding methyltransferase superfamily. RNA methyltransferase TrmH family.</text>
</comment>
<gene>
    <name evidence="6" type="ORF">J4050_03555</name>
</gene>
<organism evidence="6 7">
    <name type="scientific">Winogradskyella pelagia</name>
    <dbReference type="NCBI Taxonomy" id="2819984"/>
    <lineage>
        <taxon>Bacteria</taxon>
        <taxon>Pseudomonadati</taxon>
        <taxon>Bacteroidota</taxon>
        <taxon>Flavobacteriia</taxon>
        <taxon>Flavobacteriales</taxon>
        <taxon>Flavobacteriaceae</taxon>
        <taxon>Winogradskyella</taxon>
    </lineage>
</organism>
<dbReference type="EMBL" id="JAGEVF010000002">
    <property type="protein sequence ID" value="MBO3115805.1"/>
    <property type="molecule type" value="Genomic_DNA"/>
</dbReference>
<dbReference type="SUPFAM" id="SSF55315">
    <property type="entry name" value="L30e-like"/>
    <property type="match status" value="1"/>
</dbReference>
<evidence type="ECO:0000256" key="2">
    <source>
        <dbReference type="ARBA" id="ARBA00022603"/>
    </source>
</evidence>
<dbReference type="Pfam" id="PF00588">
    <property type="entry name" value="SpoU_methylase"/>
    <property type="match status" value="1"/>
</dbReference>
<dbReference type="CDD" id="cd18109">
    <property type="entry name" value="SpoU-like_RNA-MTase"/>
    <property type="match status" value="1"/>
</dbReference>
<dbReference type="SUPFAM" id="SSF75217">
    <property type="entry name" value="alpha/beta knot"/>
    <property type="match status" value="1"/>
</dbReference>
<dbReference type="GO" id="GO:0008168">
    <property type="term" value="F:methyltransferase activity"/>
    <property type="evidence" value="ECO:0007669"/>
    <property type="project" value="UniProtKB-KW"/>
</dbReference>
<dbReference type="InterPro" id="IPR001537">
    <property type="entry name" value="SpoU_MeTrfase"/>
</dbReference>
<feature type="domain" description="tRNA/rRNA methyltransferase SpoU type" evidence="4">
    <location>
        <begin position="97"/>
        <end position="234"/>
    </location>
</feature>
<keyword evidence="2 6" id="KW-0489">Methyltransferase</keyword>
<dbReference type="GO" id="GO:0032259">
    <property type="term" value="P:methylation"/>
    <property type="evidence" value="ECO:0007669"/>
    <property type="project" value="UniProtKB-KW"/>
</dbReference>
<dbReference type="Gene3D" id="3.40.1280.10">
    <property type="match status" value="1"/>
</dbReference>
<reference evidence="6 7" key="1">
    <citation type="submission" date="2021-03" db="EMBL/GenBank/DDBJ databases">
        <title>Winogradskyella sp. nov., isolated from costal sediment.</title>
        <authorList>
            <person name="Gao C."/>
        </authorList>
    </citation>
    <scope>NUCLEOTIDE SEQUENCE [LARGE SCALE GENOMIC DNA]</scope>
    <source>
        <strain evidence="6 7">DF17</strain>
    </source>
</reference>
<dbReference type="RefSeq" id="WP_208152577.1">
    <property type="nucleotide sequence ID" value="NZ_JAGEVF010000002.1"/>
</dbReference>
<keyword evidence="3" id="KW-0808">Transferase</keyword>